<evidence type="ECO:0000256" key="1">
    <source>
        <dbReference type="SAM" id="Phobius"/>
    </source>
</evidence>
<keyword evidence="1" id="KW-0472">Membrane</keyword>
<keyword evidence="1" id="KW-0812">Transmembrane</keyword>
<evidence type="ECO:0000313" key="2">
    <source>
        <dbReference type="EMBL" id="MEO3684037.1"/>
    </source>
</evidence>
<gene>
    <name evidence="2" type="ORF">ABHN84_17335</name>
</gene>
<dbReference type="Proteomes" id="UP001477278">
    <property type="component" value="Unassembled WGS sequence"/>
</dbReference>
<keyword evidence="1" id="KW-1133">Transmembrane helix</keyword>
<evidence type="ECO:0000313" key="3">
    <source>
        <dbReference type="Proteomes" id="UP001477278"/>
    </source>
</evidence>
<feature type="transmembrane region" description="Helical" evidence="1">
    <location>
        <begin position="20"/>
        <end position="40"/>
    </location>
</feature>
<comment type="caution">
    <text evidence="2">The sequence shown here is derived from an EMBL/GenBank/DDBJ whole genome shotgun (WGS) entry which is preliminary data.</text>
</comment>
<feature type="transmembrane region" description="Helical" evidence="1">
    <location>
        <begin position="67"/>
        <end position="84"/>
    </location>
</feature>
<name>A0ABV0FWP4_9GAMM</name>
<keyword evidence="3" id="KW-1185">Reference proteome</keyword>
<proteinExistence type="predicted"/>
<sequence length="92" mass="10717">MPNFLIEFFYVLALSKKTQWALILGVVLHFAITLLGEHMVANFELQGSMKALEEVFANKFLRKYDKIALFTLASFWVLAIKFYIKDKKRLGQ</sequence>
<accession>A0ABV0FWP4</accession>
<reference evidence="2 3" key="1">
    <citation type="submission" date="2024-05" db="EMBL/GenBank/DDBJ databases">
        <title>Genome sequencing of Marine Estuary Bacteria, Shewanella vesiculosa and S. baltica, and Pseudomonas syringae.</title>
        <authorList>
            <person name="Gurung A."/>
            <person name="Maclea K.S."/>
        </authorList>
    </citation>
    <scope>NUCLEOTIDE SEQUENCE [LARGE SCALE GENOMIC DNA]</scope>
    <source>
        <strain evidence="2 3">1A</strain>
    </source>
</reference>
<dbReference type="RefSeq" id="WP_347690734.1">
    <property type="nucleotide sequence ID" value="NZ_JBDPZN010000008.1"/>
</dbReference>
<organism evidence="2 3">
    <name type="scientific">Shewanella vesiculosa</name>
    <dbReference type="NCBI Taxonomy" id="518738"/>
    <lineage>
        <taxon>Bacteria</taxon>
        <taxon>Pseudomonadati</taxon>
        <taxon>Pseudomonadota</taxon>
        <taxon>Gammaproteobacteria</taxon>
        <taxon>Alteromonadales</taxon>
        <taxon>Shewanellaceae</taxon>
        <taxon>Shewanella</taxon>
    </lineage>
</organism>
<protein>
    <submittedName>
        <fullName evidence="2">Uncharacterized protein</fullName>
    </submittedName>
</protein>
<dbReference type="EMBL" id="JBDPZN010000008">
    <property type="protein sequence ID" value="MEO3684037.1"/>
    <property type="molecule type" value="Genomic_DNA"/>
</dbReference>